<comment type="cofactor">
    <cofactor evidence="7">
        <name>Zn(2+)</name>
        <dbReference type="ChEBI" id="CHEBI:29105"/>
    </cofactor>
    <text evidence="7">Binds 1 zinc ion per subunit.</text>
</comment>
<keyword evidence="3 7" id="KW-0963">Cytoplasm</keyword>
<keyword evidence="7" id="KW-0862">Zinc</keyword>
<keyword evidence="7" id="KW-0479">Metal-binding</keyword>
<protein>
    <recommendedName>
        <fullName evidence="7">Phosphoribosyl-AMP cyclohydrolase</fullName>
        <shortName evidence="7">PRA-CH</shortName>
        <ecNumber evidence="7">3.5.4.19</ecNumber>
    </recommendedName>
</protein>
<comment type="caution">
    <text evidence="9">The sequence shown here is derived from an EMBL/GenBank/DDBJ whole genome shotgun (WGS) entry which is preliminary data.</text>
</comment>
<feature type="binding site" evidence="7">
    <location>
        <position position="95"/>
    </location>
    <ligand>
        <name>Zn(2+)</name>
        <dbReference type="ChEBI" id="CHEBI:29105"/>
        <note>ligand shared between dimeric partners</note>
    </ligand>
</feature>
<sequence length="125" mass="13980">MSSGSEDYTYAGERPQAVDLADAHVKFDERGLVPCVVQQAGTGEVLMVAWMNEESLRLTLETGTTWFWSRSRQELWNKGATSGNMQQVRRLLVDCDADTLLVEVDSPGPACHTGHRSCFFREIAR</sequence>
<evidence type="ECO:0000256" key="1">
    <source>
        <dbReference type="ARBA" id="ARBA00000024"/>
    </source>
</evidence>
<dbReference type="RefSeq" id="WP_349181628.1">
    <property type="nucleotide sequence ID" value="NZ_JBBNGS010000003.1"/>
</dbReference>
<proteinExistence type="inferred from homology"/>
<dbReference type="HAMAP" id="MF_01021">
    <property type="entry name" value="HisI"/>
    <property type="match status" value="1"/>
</dbReference>
<reference evidence="9 10" key="1">
    <citation type="submission" date="2024-04" db="EMBL/GenBank/DDBJ databases">
        <title>Human intestinal bacterial collection.</title>
        <authorList>
            <person name="Pauvert C."/>
            <person name="Hitch T.C.A."/>
            <person name="Clavel T."/>
        </authorList>
    </citation>
    <scope>NUCLEOTIDE SEQUENCE [LARGE SCALE GENOMIC DNA]</scope>
    <source>
        <strain evidence="9 10">CLA-AA-H197</strain>
    </source>
</reference>
<keyword evidence="7" id="KW-0460">Magnesium</keyword>
<evidence type="ECO:0000259" key="8">
    <source>
        <dbReference type="Pfam" id="PF01502"/>
    </source>
</evidence>
<accession>A0ABV1IEA7</accession>
<evidence type="ECO:0000313" key="10">
    <source>
        <dbReference type="Proteomes" id="UP001478817"/>
    </source>
</evidence>
<comment type="subcellular location">
    <subcellularLocation>
        <location evidence="7">Cytoplasm</location>
    </subcellularLocation>
</comment>
<keyword evidence="6 7" id="KW-0368">Histidine biosynthesis</keyword>
<evidence type="ECO:0000256" key="7">
    <source>
        <dbReference type="HAMAP-Rule" id="MF_01021"/>
    </source>
</evidence>
<evidence type="ECO:0000256" key="3">
    <source>
        <dbReference type="ARBA" id="ARBA00022490"/>
    </source>
</evidence>
<organism evidence="9 10">
    <name type="scientific">Paratractidigestivibacter faecalis</name>
    <dbReference type="NCBI Taxonomy" id="2292441"/>
    <lineage>
        <taxon>Bacteria</taxon>
        <taxon>Bacillati</taxon>
        <taxon>Actinomycetota</taxon>
        <taxon>Coriobacteriia</taxon>
        <taxon>Coriobacteriales</taxon>
        <taxon>Atopobiaceae</taxon>
        <taxon>Paratractidigestivibacter</taxon>
    </lineage>
</organism>
<feature type="binding site" evidence="7">
    <location>
        <position position="94"/>
    </location>
    <ligand>
        <name>Mg(2+)</name>
        <dbReference type="ChEBI" id="CHEBI:18420"/>
    </ligand>
</feature>
<keyword evidence="10" id="KW-1185">Reference proteome</keyword>
<feature type="binding site" evidence="7">
    <location>
        <position position="111"/>
    </location>
    <ligand>
        <name>Zn(2+)</name>
        <dbReference type="ChEBI" id="CHEBI:29105"/>
        <note>ligand shared between dimeric partners</note>
    </ligand>
</feature>
<evidence type="ECO:0000256" key="5">
    <source>
        <dbReference type="ARBA" id="ARBA00022801"/>
    </source>
</evidence>
<feature type="binding site" evidence="7">
    <location>
        <position position="96"/>
    </location>
    <ligand>
        <name>Mg(2+)</name>
        <dbReference type="ChEBI" id="CHEBI:18420"/>
    </ligand>
</feature>
<dbReference type="SUPFAM" id="SSF141734">
    <property type="entry name" value="HisI-like"/>
    <property type="match status" value="1"/>
</dbReference>
<dbReference type="InterPro" id="IPR038019">
    <property type="entry name" value="PRib_AMP_CycHydrolase_sf"/>
</dbReference>
<feature type="binding site" evidence="7">
    <location>
        <position position="98"/>
    </location>
    <ligand>
        <name>Mg(2+)</name>
        <dbReference type="ChEBI" id="CHEBI:18420"/>
    </ligand>
</feature>
<comment type="subunit">
    <text evidence="7">Homodimer.</text>
</comment>
<comment type="pathway">
    <text evidence="2 7">Amino-acid biosynthesis; L-histidine biosynthesis; L-histidine from 5-phospho-alpha-D-ribose 1-diphosphate: step 3/9.</text>
</comment>
<dbReference type="NCBIfam" id="NF000768">
    <property type="entry name" value="PRK00051.1"/>
    <property type="match status" value="1"/>
</dbReference>
<dbReference type="PANTHER" id="PTHR42945:SF1">
    <property type="entry name" value="HISTIDINE BIOSYNTHESIS BIFUNCTIONAL PROTEIN HIS7"/>
    <property type="match status" value="1"/>
</dbReference>
<dbReference type="GO" id="GO:0004635">
    <property type="term" value="F:phosphoribosyl-AMP cyclohydrolase activity"/>
    <property type="evidence" value="ECO:0007669"/>
    <property type="project" value="UniProtKB-EC"/>
</dbReference>
<feature type="domain" description="Phosphoribosyl-AMP cyclohydrolase" evidence="8">
    <location>
        <begin position="47"/>
        <end position="120"/>
    </location>
</feature>
<evidence type="ECO:0000313" key="9">
    <source>
        <dbReference type="EMBL" id="MEQ2637206.1"/>
    </source>
</evidence>
<comment type="catalytic activity">
    <reaction evidence="1 7">
        <text>1-(5-phospho-beta-D-ribosyl)-5'-AMP + H2O = 1-(5-phospho-beta-D-ribosyl)-5-[(5-phospho-beta-D-ribosylamino)methylideneamino]imidazole-4-carboxamide</text>
        <dbReference type="Rhea" id="RHEA:20049"/>
        <dbReference type="ChEBI" id="CHEBI:15377"/>
        <dbReference type="ChEBI" id="CHEBI:58435"/>
        <dbReference type="ChEBI" id="CHEBI:59457"/>
        <dbReference type="EC" id="3.5.4.19"/>
    </reaction>
</comment>
<keyword evidence="5 7" id="KW-0378">Hydrolase</keyword>
<evidence type="ECO:0000256" key="4">
    <source>
        <dbReference type="ARBA" id="ARBA00022605"/>
    </source>
</evidence>
<comment type="cofactor">
    <cofactor evidence="7">
        <name>Mg(2+)</name>
        <dbReference type="ChEBI" id="CHEBI:18420"/>
    </cofactor>
    <text evidence="7">Binds 1 Mg(2+) ion per subunit.</text>
</comment>
<evidence type="ECO:0000256" key="6">
    <source>
        <dbReference type="ARBA" id="ARBA00023102"/>
    </source>
</evidence>
<feature type="binding site" evidence="7">
    <location>
        <position position="118"/>
    </location>
    <ligand>
        <name>Zn(2+)</name>
        <dbReference type="ChEBI" id="CHEBI:29105"/>
        <note>ligand shared between dimeric partners</note>
    </ligand>
</feature>
<dbReference type="Pfam" id="PF01502">
    <property type="entry name" value="PRA-CH"/>
    <property type="match status" value="1"/>
</dbReference>
<dbReference type="InterPro" id="IPR002496">
    <property type="entry name" value="PRib_AMP_CycHydrolase_dom"/>
</dbReference>
<dbReference type="Gene3D" id="3.10.20.810">
    <property type="entry name" value="Phosphoribosyl-AMP cyclohydrolase"/>
    <property type="match status" value="1"/>
</dbReference>
<comment type="similarity">
    <text evidence="7">Belongs to the PRA-CH family.</text>
</comment>
<dbReference type="PANTHER" id="PTHR42945">
    <property type="entry name" value="HISTIDINE BIOSYNTHESIS BIFUNCTIONAL PROTEIN"/>
    <property type="match status" value="1"/>
</dbReference>
<gene>
    <name evidence="7 9" type="primary">hisI</name>
    <name evidence="9" type="ORF">AAAT05_02425</name>
</gene>
<keyword evidence="4 7" id="KW-0028">Amino-acid biosynthesis</keyword>
<comment type="function">
    <text evidence="7">Catalyzes the hydrolysis of the adenine ring of phosphoribosyl-AMP.</text>
</comment>
<evidence type="ECO:0000256" key="2">
    <source>
        <dbReference type="ARBA" id="ARBA00005169"/>
    </source>
</evidence>
<dbReference type="EMBL" id="JBBNGS010000003">
    <property type="protein sequence ID" value="MEQ2637206.1"/>
    <property type="molecule type" value="Genomic_DNA"/>
</dbReference>
<name>A0ABV1IEA7_9ACTN</name>
<dbReference type="Proteomes" id="UP001478817">
    <property type="component" value="Unassembled WGS sequence"/>
</dbReference>
<dbReference type="EC" id="3.5.4.19" evidence="7"/>
<dbReference type="InterPro" id="IPR026660">
    <property type="entry name" value="PRA-CH"/>
</dbReference>